<keyword evidence="1" id="KW-0614">Plasmid</keyword>
<evidence type="ECO:0000313" key="2">
    <source>
        <dbReference type="Proteomes" id="UP000254259"/>
    </source>
</evidence>
<reference evidence="1 2" key="1">
    <citation type="submission" date="2018-01" db="EMBL/GenBank/DDBJ databases">
        <authorList>
            <person name="Clerissi C."/>
        </authorList>
    </citation>
    <scope>NUCLEOTIDE SEQUENCE [LARGE SCALE GENOMIC DNA]</scope>
    <source>
        <strain evidence="1">Cupriavidus taiwanensis SWF 66322</strain>
        <plasmid evidence="2">cbm2636_mp</plasmid>
    </source>
</reference>
<dbReference type="EMBL" id="LT984814">
    <property type="protein sequence ID" value="SPD66944.1"/>
    <property type="molecule type" value="Genomic_DNA"/>
</dbReference>
<accession>A0A9Q7UVZ9</accession>
<name>A0A9Q7UVZ9_9BURK</name>
<geneLocation type="plasmid" evidence="2">
    <name>cbm2636_mp</name>
</geneLocation>
<proteinExistence type="predicted"/>
<organism evidence="1 2">
    <name type="scientific">Cupriavidus taiwanensis</name>
    <dbReference type="NCBI Taxonomy" id="164546"/>
    <lineage>
        <taxon>Bacteria</taxon>
        <taxon>Pseudomonadati</taxon>
        <taxon>Pseudomonadota</taxon>
        <taxon>Betaproteobacteria</taxon>
        <taxon>Burkholderiales</taxon>
        <taxon>Burkholderiaceae</taxon>
        <taxon>Cupriavidus</taxon>
    </lineage>
</organism>
<evidence type="ECO:0000313" key="1">
    <source>
        <dbReference type="EMBL" id="SPD66944.1"/>
    </source>
</evidence>
<dbReference type="AlphaFoldDB" id="A0A9Q7UVZ9"/>
<dbReference type="Proteomes" id="UP000254259">
    <property type="component" value="Plasmid CBM2636_mp"/>
</dbReference>
<protein>
    <submittedName>
        <fullName evidence="1">Uncharacterized protein</fullName>
    </submittedName>
</protein>
<sequence>MPAPLALTSILRQKLRGASMRPIQVSLAGRRCSGHWLHAQACPGLTILSDASAASRRRRPHRYRHPLPAA</sequence>
<gene>
    <name evidence="1" type="ORF">CBM2636_MP10580</name>
</gene>